<name>A0A5M8PHU1_9LECA</name>
<dbReference type="SUPFAM" id="SSF75304">
    <property type="entry name" value="Amidase signature (AS) enzymes"/>
    <property type="match status" value="1"/>
</dbReference>
<evidence type="ECO:0000256" key="1">
    <source>
        <dbReference type="SAM" id="SignalP"/>
    </source>
</evidence>
<accession>A0A5M8PHU1</accession>
<dbReference type="InterPro" id="IPR023631">
    <property type="entry name" value="Amidase_dom"/>
</dbReference>
<dbReference type="Gene3D" id="3.90.1300.10">
    <property type="entry name" value="Amidase signature (AS) domain"/>
    <property type="match status" value="1"/>
</dbReference>
<feature type="chain" id="PRO_5024453343" evidence="1">
    <location>
        <begin position="22"/>
        <end position="604"/>
    </location>
</feature>
<dbReference type="Proteomes" id="UP000324767">
    <property type="component" value="Unassembled WGS sequence"/>
</dbReference>
<dbReference type="PANTHER" id="PTHR42678">
    <property type="entry name" value="AMIDASE"/>
    <property type="match status" value="1"/>
</dbReference>
<dbReference type="PANTHER" id="PTHR42678:SF34">
    <property type="entry name" value="OS04G0183300 PROTEIN"/>
    <property type="match status" value="1"/>
</dbReference>
<protein>
    <submittedName>
        <fullName evidence="3">Amidase signature enzyme</fullName>
    </submittedName>
</protein>
<comment type="caution">
    <text evidence="3">The sequence shown here is derived from an EMBL/GenBank/DDBJ whole genome shotgun (WGS) entry which is preliminary data.</text>
</comment>
<gene>
    <name evidence="3" type="ORF">FRX48_07572</name>
</gene>
<feature type="signal peptide" evidence="1">
    <location>
        <begin position="1"/>
        <end position="21"/>
    </location>
</feature>
<evidence type="ECO:0000313" key="4">
    <source>
        <dbReference type="Proteomes" id="UP000324767"/>
    </source>
</evidence>
<keyword evidence="1" id="KW-0732">Signal</keyword>
<dbReference type="OrthoDB" id="566138at2759"/>
<dbReference type="InterPro" id="IPR036928">
    <property type="entry name" value="AS_sf"/>
</dbReference>
<dbReference type="EMBL" id="VXIT01000013">
    <property type="protein sequence ID" value="KAA6408490.1"/>
    <property type="molecule type" value="Genomic_DNA"/>
</dbReference>
<feature type="domain" description="Amidase" evidence="2">
    <location>
        <begin position="56"/>
        <end position="463"/>
    </location>
</feature>
<reference evidence="3 4" key="1">
    <citation type="submission" date="2019-09" db="EMBL/GenBank/DDBJ databases">
        <title>The hologenome of the rock-dwelling lichen Lasallia pustulata.</title>
        <authorList>
            <person name="Greshake Tzovaras B."/>
            <person name="Segers F."/>
            <person name="Bicker A."/>
            <person name="Dal Grande F."/>
            <person name="Otte J."/>
            <person name="Hankeln T."/>
            <person name="Schmitt I."/>
            <person name="Ebersberger I."/>
        </authorList>
    </citation>
    <scope>NUCLEOTIDE SEQUENCE [LARGE SCALE GENOMIC DNA]</scope>
    <source>
        <strain evidence="3">A1-1</strain>
    </source>
</reference>
<proteinExistence type="predicted"/>
<evidence type="ECO:0000259" key="2">
    <source>
        <dbReference type="Pfam" id="PF01425"/>
    </source>
</evidence>
<dbReference type="Pfam" id="PF01425">
    <property type="entry name" value="Amidase"/>
    <property type="match status" value="1"/>
</dbReference>
<evidence type="ECO:0000313" key="3">
    <source>
        <dbReference type="EMBL" id="KAA6408490.1"/>
    </source>
</evidence>
<dbReference type="AlphaFoldDB" id="A0A5M8PHU1"/>
<organism evidence="3 4">
    <name type="scientific">Lasallia pustulata</name>
    <dbReference type="NCBI Taxonomy" id="136370"/>
    <lineage>
        <taxon>Eukaryota</taxon>
        <taxon>Fungi</taxon>
        <taxon>Dikarya</taxon>
        <taxon>Ascomycota</taxon>
        <taxon>Pezizomycotina</taxon>
        <taxon>Lecanoromycetes</taxon>
        <taxon>OSLEUM clade</taxon>
        <taxon>Umbilicariomycetidae</taxon>
        <taxon>Umbilicariales</taxon>
        <taxon>Umbilicariaceae</taxon>
        <taxon>Lasallia</taxon>
    </lineage>
</organism>
<sequence length="604" mass="65308">MGLTGLLVVLVLCMQKLSSLSQHLAGGTSHVLPRLDDISIDELLELFERGSVTSVELVHAYTERIKEVNPILHAVGEINPDARAIARDRDAERLAGRLRGPLHGIPILLKDNIATKDKMNNTAGSLALLGATVCRESAMAAKLRAAGAVILGKATMGEWAQCRSRKSSGSHGWSAYGGQVYGAYHPGQDPSGSSSGSAVAVSIGLVLGALATETSGSIVFPGERNNVVGIKPTLGLTSRSAVIPISIRQDTVGPMARTVKDAAYILSAIAGRDQYDNWTLAQPFEEPPDYVKACNMFGLMGARIGIPRNGIEYFLDSTSDPVLAAFTDALDILRGAEATVVDHANFPVFDFPSFSRSSSIVLDVDFVAGLSNYFSLLETNPQNIYSLKDVADFSRAEPHEEFPGRDTYVWDRQLTRNITNTSPEAWSAYQANLFMGGEQGVLGALDAHNLDALIMPTFASFHLPAIAGLPVITVPLGSYPENTPITMNPKGNLISVAPNIPFGIAFLGRKWSEESLISFAYAFEQRTMARTKVKPYIRPSFELGRGEGHNVVGTIQFVWGGLVRAPNFQSIFRRAFAHSTAHLGKLRSFTGQNVRIHRLIRSVF</sequence>